<dbReference type="RefSeq" id="XP_062715039.1">
    <property type="nucleotide sequence ID" value="XM_062859055.1"/>
</dbReference>
<evidence type="ECO:0000259" key="10">
    <source>
        <dbReference type="PROSITE" id="PS50994"/>
    </source>
</evidence>
<keyword evidence="5" id="KW-0255">Endonuclease</keyword>
<reference evidence="11" key="2">
    <citation type="submission" date="2025-05" db="UniProtKB">
        <authorList>
            <consortium name="EnsemblMetazoa"/>
        </authorList>
    </citation>
    <scope>IDENTIFICATION</scope>
    <source>
        <strain evidence="11">Foshan</strain>
    </source>
</reference>
<dbReference type="Pfam" id="PF17921">
    <property type="entry name" value="Integrase_H2C2"/>
    <property type="match status" value="1"/>
</dbReference>
<feature type="domain" description="Integrase catalytic" evidence="10">
    <location>
        <begin position="1118"/>
        <end position="1285"/>
    </location>
</feature>
<sequence length="1488" mass="167995">MDGEEIFGHHNGGVNAPAKKSTSKKKKQLEGSADRIGSDQTGIPKKKSKKNVAHEVQRSKIASHTADSAPGKLEALKKKSKKAKQQESHDMRTMAKELEAEKSLTAELRNELEKIRKEKEQLETLARPTSTSTNEVQNQILGVVDSMQLAGIVDEATQFMIFKVKAGIRLLDIYKNTKSDDSSPDAVLLPFSNAMHRLKTYFSSGSDVMLQRRKLALLFQKQGESDSAYITKVGAIARMCEYSSDGESEAILSTVSTHARCKEVRTAALKLLHRKGSFTELIDKVREIECIQLSEQFFKERHEPEEQVTIAPVSADFPLTGQQFRGQNYGRFGFRHRGYSRRPYNRSGNHRYLGKQRPAQQACWRCTSSTHEPSYCHAVDKVCRTCGQKGHIRVACRANVQTGTKREIEYDVSTPEEPVRKIAAIHNQGNEDVPEEKVFSHAVSAAVPTGAQNLDDGIVEATVADMPCQFLIDSGAHVNTFTESQYHKMIMDPKYREGVFNLQQKSDRSLRAYATAGEIEVLATFEAYLFISEDRPVYLEKFYVVRELRSLLSRTTATRYSVLMLGIKVPVTTADDSTISFLSGEIAAINTNEAFPKFNIPPVKISYDRSRLPCRNIYLSIPQAVKPLVDERLQQLVNANIIEKVTDAMDTSFCSSMIVVPKGKHDIRLVIDLRGPNKYIYRTPFSMPTLESIVADLNGATWFSTIDLKNAFFHVELDVESRHLTNFFTEFGMFRCVRLPFGLCNAPDVFQEVLQRRILGGCKGIKVYLDDVLVHGKTKEEHDANLSEALARLKEHNVMLNEAKCVFGTQSAQFLGFVLTPEGWKIDEEKLTAIKSFRTPENCAEVKSFLGLVTFIDRFIINRADKTEHLRALANSDHFYWTEREEQEFHHLQADSLNVIKTLGYYSTTDATELYVDASPIGLGAVLVQFSTAGVPRVIACASKSLTPTEKKYPHAHKEALAVVWGVERFASYLISRHFIIRTDAEANEFIFGSNHRVGKRALARADAWALRLQPYDFEMRRVPGQLNIADALSRLLDHSQEAVAFEDEDEDHFLFALDTGSLNITWEEIESCSENDNEMQLLSAALHLDQWPPELRKYEVQRKHLHSLGFLIFKENRVILPVSLRKRVMQMAHEGHMGEVAMKRIMREYFWWPRMATEVERFVKEFEMKHMDADSTNKALCEVFKVWGFPLILQSDNGPPFQGAQFVKFWEDKGVKVRKSVPLSPQSNGAVERQNQGVTKALAASKIDGTNWRQALHLYTYNHNNFVPHSRLLVTPFELICGWKFRGHFPCLWETVRKQLDLVDIRERDAETKLVSKTNADSSRGAKESDIKIGDTVLLAQQQKSKTDPLFAQERFKVVARWGPKVVVMSGRGVQYARNVQDVKKAPPIMDHSAEDENYPALIVPSEDPEETIHPAPTGIVLVGFVDDIVLSVTGESPEEVEMLAAESIGIIENWMNGVKLKLAHHKTEVLLVSNCTAVQQVEISVG</sequence>
<dbReference type="Gene3D" id="3.30.420.10">
    <property type="entry name" value="Ribonuclease H-like superfamily/Ribonuclease H"/>
    <property type="match status" value="1"/>
</dbReference>
<evidence type="ECO:0000256" key="8">
    <source>
        <dbReference type="SAM" id="MobiDB-lite"/>
    </source>
</evidence>
<keyword evidence="7" id="KW-0695">RNA-directed DNA polymerase</keyword>
<evidence type="ECO:0000256" key="3">
    <source>
        <dbReference type="ARBA" id="ARBA00022695"/>
    </source>
</evidence>
<evidence type="ECO:0000313" key="11">
    <source>
        <dbReference type="EnsemblMetazoa" id="AALFPA23_018116.P26605"/>
    </source>
</evidence>
<dbReference type="Pfam" id="PF00078">
    <property type="entry name" value="RVT_1"/>
    <property type="match status" value="1"/>
</dbReference>
<keyword evidence="3" id="KW-0548">Nucleotidyltransferase</keyword>
<dbReference type="InterPro" id="IPR050951">
    <property type="entry name" value="Retrovirus_Pol_polyprotein"/>
</dbReference>
<keyword evidence="4" id="KW-0540">Nuclease</keyword>
<dbReference type="Gene3D" id="3.10.10.10">
    <property type="entry name" value="HIV Type 1 Reverse Transcriptase, subunit A, domain 1"/>
    <property type="match status" value="1"/>
</dbReference>
<dbReference type="EnsemblMetazoa" id="AALFPA23_018116.R26605">
    <property type="protein sequence ID" value="AALFPA23_018116.P26605"/>
    <property type="gene ID" value="AALFPA23_018116"/>
</dbReference>
<dbReference type="InterPro" id="IPR043502">
    <property type="entry name" value="DNA/RNA_pol_sf"/>
</dbReference>
<feature type="compositionally biased region" description="Basic and acidic residues" evidence="8">
    <location>
        <begin position="28"/>
        <end position="37"/>
    </location>
</feature>
<dbReference type="InterPro" id="IPR001584">
    <property type="entry name" value="Integrase_cat-core"/>
</dbReference>
<organism evidence="11 12">
    <name type="scientific">Aedes albopictus</name>
    <name type="common">Asian tiger mosquito</name>
    <name type="synonym">Stegomyia albopicta</name>
    <dbReference type="NCBI Taxonomy" id="7160"/>
    <lineage>
        <taxon>Eukaryota</taxon>
        <taxon>Metazoa</taxon>
        <taxon>Ecdysozoa</taxon>
        <taxon>Arthropoda</taxon>
        <taxon>Hexapoda</taxon>
        <taxon>Insecta</taxon>
        <taxon>Pterygota</taxon>
        <taxon>Neoptera</taxon>
        <taxon>Endopterygota</taxon>
        <taxon>Diptera</taxon>
        <taxon>Nematocera</taxon>
        <taxon>Culicoidea</taxon>
        <taxon>Culicidae</taxon>
        <taxon>Culicinae</taxon>
        <taxon>Aedini</taxon>
        <taxon>Aedes</taxon>
        <taxon>Stegomyia</taxon>
    </lineage>
</organism>
<evidence type="ECO:0000256" key="4">
    <source>
        <dbReference type="ARBA" id="ARBA00022722"/>
    </source>
</evidence>
<keyword evidence="2" id="KW-0808">Transferase</keyword>
<dbReference type="EC" id="2.7.7.49" evidence="1"/>
<evidence type="ECO:0000256" key="6">
    <source>
        <dbReference type="ARBA" id="ARBA00022801"/>
    </source>
</evidence>
<dbReference type="Proteomes" id="UP000069940">
    <property type="component" value="Unassembled WGS sequence"/>
</dbReference>
<keyword evidence="6" id="KW-0378">Hydrolase</keyword>
<dbReference type="Pfam" id="PF17917">
    <property type="entry name" value="RT_RNaseH"/>
    <property type="match status" value="1"/>
</dbReference>
<protein>
    <recommendedName>
        <fullName evidence="1">RNA-directed DNA polymerase</fullName>
        <ecNumber evidence="1">2.7.7.49</ecNumber>
    </recommendedName>
</protein>
<evidence type="ECO:0000256" key="5">
    <source>
        <dbReference type="ARBA" id="ARBA00022759"/>
    </source>
</evidence>
<proteinExistence type="predicted"/>
<dbReference type="PANTHER" id="PTHR37984">
    <property type="entry name" value="PROTEIN CBG26694"/>
    <property type="match status" value="1"/>
</dbReference>
<dbReference type="InterPro" id="IPR036397">
    <property type="entry name" value="RNaseH_sf"/>
</dbReference>
<feature type="domain" description="Reverse transcriptase" evidence="9">
    <location>
        <begin position="641"/>
        <end position="819"/>
    </location>
</feature>
<dbReference type="GeneID" id="109397798"/>
<dbReference type="PANTHER" id="PTHR37984:SF5">
    <property type="entry name" value="PROTEIN NYNRIN-LIKE"/>
    <property type="match status" value="1"/>
</dbReference>
<name>A0ABM1ZG52_AEDAL</name>
<evidence type="ECO:0000256" key="1">
    <source>
        <dbReference type="ARBA" id="ARBA00012493"/>
    </source>
</evidence>
<dbReference type="CDD" id="cd01647">
    <property type="entry name" value="RT_LTR"/>
    <property type="match status" value="1"/>
</dbReference>
<accession>A0ABM1ZG52</accession>
<dbReference type="Gene3D" id="3.30.70.270">
    <property type="match status" value="2"/>
</dbReference>
<dbReference type="InterPro" id="IPR041588">
    <property type="entry name" value="Integrase_H2C2"/>
</dbReference>
<dbReference type="PROSITE" id="PS50994">
    <property type="entry name" value="INTEGRASE"/>
    <property type="match status" value="1"/>
</dbReference>
<keyword evidence="12" id="KW-1185">Reference proteome</keyword>
<evidence type="ECO:0000259" key="9">
    <source>
        <dbReference type="PROSITE" id="PS50878"/>
    </source>
</evidence>
<dbReference type="InterPro" id="IPR012337">
    <property type="entry name" value="RNaseH-like_sf"/>
</dbReference>
<dbReference type="InterPro" id="IPR041373">
    <property type="entry name" value="RT_RNaseH"/>
</dbReference>
<dbReference type="SUPFAM" id="SSF53098">
    <property type="entry name" value="Ribonuclease H-like"/>
    <property type="match status" value="1"/>
</dbReference>
<dbReference type="Gene3D" id="3.10.20.370">
    <property type="match status" value="1"/>
</dbReference>
<feature type="region of interest" description="Disordered" evidence="8">
    <location>
        <begin position="1"/>
        <end position="91"/>
    </location>
</feature>
<evidence type="ECO:0000256" key="2">
    <source>
        <dbReference type="ARBA" id="ARBA00022679"/>
    </source>
</evidence>
<dbReference type="CDD" id="cd09274">
    <property type="entry name" value="RNase_HI_RT_Ty3"/>
    <property type="match status" value="1"/>
</dbReference>
<evidence type="ECO:0000313" key="12">
    <source>
        <dbReference type="Proteomes" id="UP000069940"/>
    </source>
</evidence>
<reference evidence="12" key="1">
    <citation type="journal article" date="2015" name="Proc. Natl. Acad. Sci. U.S.A.">
        <title>Genome sequence of the Asian Tiger mosquito, Aedes albopictus, reveals insights into its biology, genetics, and evolution.</title>
        <authorList>
            <person name="Chen X.G."/>
            <person name="Jiang X."/>
            <person name="Gu J."/>
            <person name="Xu M."/>
            <person name="Wu Y."/>
            <person name="Deng Y."/>
            <person name="Zhang C."/>
            <person name="Bonizzoni M."/>
            <person name="Dermauw W."/>
            <person name="Vontas J."/>
            <person name="Armbruster P."/>
            <person name="Huang X."/>
            <person name="Yang Y."/>
            <person name="Zhang H."/>
            <person name="He W."/>
            <person name="Peng H."/>
            <person name="Liu Y."/>
            <person name="Wu K."/>
            <person name="Chen J."/>
            <person name="Lirakis M."/>
            <person name="Topalis P."/>
            <person name="Van Leeuwen T."/>
            <person name="Hall A.B."/>
            <person name="Jiang X."/>
            <person name="Thorpe C."/>
            <person name="Mueller R.L."/>
            <person name="Sun C."/>
            <person name="Waterhouse R.M."/>
            <person name="Yan G."/>
            <person name="Tu Z.J."/>
            <person name="Fang X."/>
            <person name="James A.A."/>
        </authorList>
    </citation>
    <scope>NUCLEOTIDE SEQUENCE [LARGE SCALE GENOMIC DNA]</scope>
    <source>
        <strain evidence="12">Foshan</strain>
    </source>
</reference>
<evidence type="ECO:0000256" key="7">
    <source>
        <dbReference type="ARBA" id="ARBA00022918"/>
    </source>
</evidence>
<dbReference type="PROSITE" id="PS50878">
    <property type="entry name" value="RT_POL"/>
    <property type="match status" value="1"/>
</dbReference>
<dbReference type="InterPro" id="IPR000477">
    <property type="entry name" value="RT_dom"/>
</dbReference>
<dbReference type="InterPro" id="IPR043128">
    <property type="entry name" value="Rev_trsase/Diguanyl_cyclase"/>
</dbReference>
<dbReference type="SUPFAM" id="SSF56672">
    <property type="entry name" value="DNA/RNA polymerases"/>
    <property type="match status" value="1"/>
</dbReference>